<dbReference type="Proteomes" id="UP000093482">
    <property type="component" value="Unassembled WGS sequence"/>
</dbReference>
<proteinExistence type="predicted"/>
<dbReference type="PANTHER" id="PTHR34796">
    <property type="entry name" value="EXPRESSED PROTEIN"/>
    <property type="match status" value="1"/>
</dbReference>
<organism evidence="1 2">
    <name type="scientific">Caryophanon latum</name>
    <dbReference type="NCBI Taxonomy" id="33977"/>
    <lineage>
        <taxon>Bacteria</taxon>
        <taxon>Bacillati</taxon>
        <taxon>Bacillota</taxon>
        <taxon>Bacilli</taxon>
        <taxon>Bacillales</taxon>
        <taxon>Caryophanaceae</taxon>
        <taxon>Caryophanon</taxon>
    </lineage>
</organism>
<keyword evidence="2" id="KW-1185">Reference proteome</keyword>
<dbReference type="PANTHER" id="PTHR34796:SF1">
    <property type="entry name" value="EXPRESSED PROTEIN"/>
    <property type="match status" value="1"/>
</dbReference>
<dbReference type="Gene3D" id="1.10.3450.10">
    <property type="entry name" value="TTHA0068-like"/>
    <property type="match status" value="1"/>
</dbReference>
<gene>
    <name evidence="1" type="ORF">A6K76_07230</name>
</gene>
<dbReference type="EMBL" id="MATO01000016">
    <property type="protein sequence ID" value="OCS92425.1"/>
    <property type="molecule type" value="Genomic_DNA"/>
</dbReference>
<evidence type="ECO:0000313" key="2">
    <source>
        <dbReference type="Proteomes" id="UP000093482"/>
    </source>
</evidence>
<dbReference type="Pfam" id="PF03745">
    <property type="entry name" value="DUF309"/>
    <property type="match status" value="1"/>
</dbReference>
<dbReference type="AlphaFoldDB" id="A0A1C0YZ16"/>
<protein>
    <recommendedName>
        <fullName evidence="3">DUF309 domain-containing protein</fullName>
    </recommendedName>
</protein>
<dbReference type="InterPro" id="IPR005500">
    <property type="entry name" value="DUF309"/>
</dbReference>
<sequence>MHPLYHPLFIDYITYFNGNHDYFECHEVLEEYWKDVAPGDKCHPLVGYVQIATGMYHWRRGNVNGAARIFKKGMTLLATPTDERFTEYIDMKQLHDDCTRALQRMQDGKTFCAFTMHVTNDALNATVTARMKELQPVDPQFLLHKHQLRDRSDLLQARAQKIASKQK</sequence>
<evidence type="ECO:0008006" key="3">
    <source>
        <dbReference type="Google" id="ProtNLM"/>
    </source>
</evidence>
<dbReference type="SUPFAM" id="SSF140663">
    <property type="entry name" value="TTHA0068-like"/>
    <property type="match status" value="1"/>
</dbReference>
<dbReference type="RefSeq" id="WP_066462650.1">
    <property type="nucleotide sequence ID" value="NZ_MATO01000016.1"/>
</dbReference>
<dbReference type="InterPro" id="IPR023203">
    <property type="entry name" value="TTHA0068_sf"/>
</dbReference>
<comment type="caution">
    <text evidence="1">The sequence shown here is derived from an EMBL/GenBank/DDBJ whole genome shotgun (WGS) entry which is preliminary data.</text>
</comment>
<name>A0A1C0YZ16_9BACL</name>
<dbReference type="OrthoDB" id="165483at2"/>
<reference evidence="1 2" key="1">
    <citation type="submission" date="2016-07" db="EMBL/GenBank/DDBJ databases">
        <title>Caryophanon latum genome sequencing.</title>
        <authorList>
            <person name="Verma A."/>
            <person name="Pal Y."/>
            <person name="Krishnamurthi S."/>
        </authorList>
    </citation>
    <scope>NUCLEOTIDE SEQUENCE [LARGE SCALE GENOMIC DNA]</scope>
    <source>
        <strain evidence="1 2">DSM 14151</strain>
    </source>
</reference>
<accession>A0A1C0YZ16</accession>
<evidence type="ECO:0000313" key="1">
    <source>
        <dbReference type="EMBL" id="OCS92425.1"/>
    </source>
</evidence>